<organism evidence="2 3">
    <name type="scientific">Limulus polyphemus</name>
    <name type="common">Atlantic horseshoe crab</name>
    <dbReference type="NCBI Taxonomy" id="6850"/>
    <lineage>
        <taxon>Eukaryota</taxon>
        <taxon>Metazoa</taxon>
        <taxon>Ecdysozoa</taxon>
        <taxon>Arthropoda</taxon>
        <taxon>Chelicerata</taxon>
        <taxon>Merostomata</taxon>
        <taxon>Xiphosura</taxon>
        <taxon>Limulidae</taxon>
        <taxon>Limulus</taxon>
    </lineage>
</organism>
<sequence length="606" mass="68082">MEGSGLLQDEGDMVPPKFTTEINTTTFTSVNCEDPRGNLTGINDNESKTKNAKESEKVLAQGQEDEGTFEKNYETKNQSISDDPVPSPDDESLSKLPPNGQRCVECDNGGSINDQNDVTLGVHRIQDIGHPNDNQVLVPVDNQNYCSTPAVCESCGKQIPILELYRTDAETGGRLSRGTLKRVSVSSSFRKNIAEEVDNGEVMDQQSLTFIDFVPEKQNDTKGETSNLSYENFRSLVKRANQWLQEKSHFCVVNCETVLFKLSAPEVDPNITIYADNPQYPLWGVRGLRLWICPAKKDSPQLPWNIHYVNLLPQKIGETDVGNQQRHFVPLSKVVDNFNHLAKSGNIEGNLIAAETIPLEITNIENVEEIDTDGCLWESTSSVNKEIVFMLRVYYRENSANTSCESLGVEDFFNSSETFSCLVSEVSSCFTGKESLRICNIQSVYINLRNEKYGDSQQMSYLEQHNLEHHFARFLRVFYARQNSSEQKTTHLTRRLTCKTIVPAQYRSNMNNPPHDDAVKIKEMISSWVKLSGAVVINAATDIVQLSLYGEVLDKTEVNKVNVKPTKTCYYMYITRLYLDGQYEDPPSDQLLGSSSVKNSGCCVLL</sequence>
<gene>
    <name evidence="3" type="primary">LOC111089360</name>
</gene>
<proteinExistence type="predicted"/>
<dbReference type="RefSeq" id="XP_022257436.1">
    <property type="nucleotide sequence ID" value="XM_022401728.1"/>
</dbReference>
<reference evidence="3" key="1">
    <citation type="submission" date="2025-08" db="UniProtKB">
        <authorList>
            <consortium name="RefSeq"/>
        </authorList>
    </citation>
    <scope>IDENTIFICATION</scope>
    <source>
        <tissue evidence="3">Muscle</tissue>
    </source>
</reference>
<dbReference type="Proteomes" id="UP000694941">
    <property type="component" value="Unplaced"/>
</dbReference>
<keyword evidence="2" id="KW-1185">Reference proteome</keyword>
<feature type="region of interest" description="Disordered" evidence="1">
    <location>
        <begin position="28"/>
        <end position="99"/>
    </location>
</feature>
<evidence type="ECO:0000313" key="3">
    <source>
        <dbReference type="RefSeq" id="XP_022257436.1"/>
    </source>
</evidence>
<feature type="compositionally biased region" description="Basic and acidic residues" evidence="1">
    <location>
        <begin position="45"/>
        <end position="57"/>
    </location>
</feature>
<evidence type="ECO:0000313" key="2">
    <source>
        <dbReference type="Proteomes" id="UP000694941"/>
    </source>
</evidence>
<protein>
    <submittedName>
        <fullName evidence="3">Uncharacterized protein LOC111089360 isoform X1</fullName>
    </submittedName>
</protein>
<name>A0ABM1TNI0_LIMPO</name>
<evidence type="ECO:0000256" key="1">
    <source>
        <dbReference type="SAM" id="MobiDB-lite"/>
    </source>
</evidence>
<dbReference type="GeneID" id="111089360"/>
<accession>A0ABM1TNI0</accession>